<dbReference type="PANTHER" id="PTHR48410">
    <property type="entry name" value="GLYCOSYLINOSITOL PHOSPHORYLCERAMIDE MANNOSYL TRANSFERASE 1"/>
    <property type="match status" value="1"/>
</dbReference>
<sequence length="411" mass="44164">MASEHERAPLLRSHASEEEDGSAPAGPTGSRSARRSRWTACVGLLGVVALVPLAARLAPRGAAAGAPVRALALDECRVRNVSAAPGGFTVVLNTFRRNACLRLAFEHWARCDAVRQVRVSWSDIARPPPTWLQACAAAEPDRFVVDVYHFNRLSNRFRPLPAAPSDALFSVDDDVFFACELAAEAHARWAALRTGARGGPTPHRAATGEGASTGAGPMVGFAPRLLRPSGGYNWMASFRAPFRKNTLFATKGAFLHRDDYALLWQPRFSQLVEQVDRHTTAEDISLSVIFAAARGLPPVHVAAHASQVTDLCCTGSTELADGLAAVSPPSVAAREADPVCRAAKGGTLHWRTADFRDAIQREAVRLAGDTIYRLNVSAVSVLPSTLRALANASEPRSPAQAYFRKRLVAVR</sequence>
<evidence type="ECO:0000259" key="4">
    <source>
        <dbReference type="Pfam" id="PF09258"/>
    </source>
</evidence>
<dbReference type="PANTHER" id="PTHR48410:SF1">
    <property type="entry name" value="GLYCOSYLINOSITOL PHOSPHORYLCERAMIDE MANNOSYL TRANSFERASE 1"/>
    <property type="match status" value="1"/>
</dbReference>
<dbReference type="AlphaFoldDB" id="A0A8J5XEE2"/>
<keyword evidence="6" id="KW-1185">Reference proteome</keyword>
<name>A0A8J5XEE2_DIALT</name>
<keyword evidence="1" id="KW-0808">Transferase</keyword>
<organism evidence="5 6">
    <name type="scientific">Diacronema lutheri</name>
    <name type="common">Unicellular marine alga</name>
    <name type="synonym">Monochrysis lutheri</name>
    <dbReference type="NCBI Taxonomy" id="2081491"/>
    <lineage>
        <taxon>Eukaryota</taxon>
        <taxon>Haptista</taxon>
        <taxon>Haptophyta</taxon>
        <taxon>Pavlovophyceae</taxon>
        <taxon>Pavlovales</taxon>
        <taxon>Pavlovaceae</taxon>
        <taxon>Diacronema</taxon>
    </lineage>
</organism>
<dbReference type="GO" id="GO:0016020">
    <property type="term" value="C:membrane"/>
    <property type="evidence" value="ECO:0007669"/>
    <property type="project" value="InterPro"/>
</dbReference>
<protein>
    <recommendedName>
        <fullName evidence="4">Glycosyl transferase 64 domain-containing protein</fullName>
    </recommendedName>
</protein>
<evidence type="ECO:0000256" key="1">
    <source>
        <dbReference type="ARBA" id="ARBA00022679"/>
    </source>
</evidence>
<feature type="domain" description="Glycosyl transferase 64" evidence="4">
    <location>
        <begin position="218"/>
        <end position="304"/>
    </location>
</feature>
<dbReference type="Pfam" id="PF09258">
    <property type="entry name" value="Glyco_transf_64"/>
    <property type="match status" value="2"/>
</dbReference>
<evidence type="ECO:0000256" key="3">
    <source>
        <dbReference type="SAM" id="MobiDB-lite"/>
    </source>
</evidence>
<evidence type="ECO:0000313" key="6">
    <source>
        <dbReference type="Proteomes" id="UP000751190"/>
    </source>
</evidence>
<accession>A0A8J5XEE2</accession>
<keyword evidence="2" id="KW-1015">Disulfide bond</keyword>
<dbReference type="Gene3D" id="3.90.550.10">
    <property type="entry name" value="Spore Coat Polysaccharide Biosynthesis Protein SpsA, Chain A"/>
    <property type="match status" value="1"/>
</dbReference>
<dbReference type="InterPro" id="IPR029044">
    <property type="entry name" value="Nucleotide-diphossugar_trans"/>
</dbReference>
<dbReference type="GO" id="GO:0016757">
    <property type="term" value="F:glycosyltransferase activity"/>
    <property type="evidence" value="ECO:0007669"/>
    <property type="project" value="InterPro"/>
</dbReference>
<comment type="caution">
    <text evidence="5">The sequence shown here is derived from an EMBL/GenBank/DDBJ whole genome shotgun (WGS) entry which is preliminary data.</text>
</comment>
<dbReference type="InterPro" id="IPR053318">
    <property type="entry name" value="GT64"/>
</dbReference>
<dbReference type="OrthoDB" id="5954868at2759"/>
<evidence type="ECO:0000313" key="5">
    <source>
        <dbReference type="EMBL" id="KAG8461265.1"/>
    </source>
</evidence>
<dbReference type="EMBL" id="JAGTXO010000027">
    <property type="protein sequence ID" value="KAG8461265.1"/>
    <property type="molecule type" value="Genomic_DNA"/>
</dbReference>
<gene>
    <name evidence="5" type="ORF">KFE25_002454</name>
</gene>
<feature type="region of interest" description="Disordered" evidence="3">
    <location>
        <begin position="1"/>
        <end position="32"/>
    </location>
</feature>
<dbReference type="InterPro" id="IPR015338">
    <property type="entry name" value="GT64_dom"/>
</dbReference>
<dbReference type="Proteomes" id="UP000751190">
    <property type="component" value="Unassembled WGS sequence"/>
</dbReference>
<evidence type="ECO:0000256" key="2">
    <source>
        <dbReference type="ARBA" id="ARBA00023157"/>
    </source>
</evidence>
<feature type="domain" description="Glycosyl transferase 64" evidence="4">
    <location>
        <begin position="88"/>
        <end position="190"/>
    </location>
</feature>
<reference evidence="5" key="1">
    <citation type="submission" date="2021-05" db="EMBL/GenBank/DDBJ databases">
        <title>The genome of the haptophyte Pavlova lutheri (Diacronema luteri, Pavlovales) - a model for lipid biosynthesis in eukaryotic algae.</title>
        <authorList>
            <person name="Hulatt C.J."/>
            <person name="Posewitz M.C."/>
        </authorList>
    </citation>
    <scope>NUCLEOTIDE SEQUENCE</scope>
    <source>
        <strain evidence="5">NIVA-4/92</strain>
    </source>
</reference>
<proteinExistence type="predicted"/>